<dbReference type="GO" id="GO:0008168">
    <property type="term" value="F:methyltransferase activity"/>
    <property type="evidence" value="ECO:0007669"/>
    <property type="project" value="UniProtKB-KW"/>
</dbReference>
<organism evidence="4 5">
    <name type="scientific">Paragonimus skrjabini miyazakii</name>
    <dbReference type="NCBI Taxonomy" id="59628"/>
    <lineage>
        <taxon>Eukaryota</taxon>
        <taxon>Metazoa</taxon>
        <taxon>Spiralia</taxon>
        <taxon>Lophotrochozoa</taxon>
        <taxon>Platyhelminthes</taxon>
        <taxon>Trematoda</taxon>
        <taxon>Digenea</taxon>
        <taxon>Plagiorchiida</taxon>
        <taxon>Troglotremata</taxon>
        <taxon>Troglotrematidae</taxon>
        <taxon>Paragonimus</taxon>
    </lineage>
</organism>
<dbReference type="Proteomes" id="UP000822476">
    <property type="component" value="Unassembled WGS sequence"/>
</dbReference>
<evidence type="ECO:0000313" key="5">
    <source>
        <dbReference type="Proteomes" id="UP000822476"/>
    </source>
</evidence>
<evidence type="ECO:0000256" key="1">
    <source>
        <dbReference type="ARBA" id="ARBA00022603"/>
    </source>
</evidence>
<proteinExistence type="predicted"/>
<dbReference type="AlphaFoldDB" id="A0A8S9Z2L1"/>
<dbReference type="GO" id="GO:0005634">
    <property type="term" value="C:nucleus"/>
    <property type="evidence" value="ECO:0007669"/>
    <property type="project" value="TreeGrafter"/>
</dbReference>
<dbReference type="InterPro" id="IPR010286">
    <property type="entry name" value="METTL16/RlmF"/>
</dbReference>
<reference evidence="4" key="1">
    <citation type="submission" date="2019-07" db="EMBL/GenBank/DDBJ databases">
        <title>Annotation for the trematode Paragonimus miyazaki's.</title>
        <authorList>
            <person name="Choi Y.-J."/>
        </authorList>
    </citation>
    <scope>NUCLEOTIDE SEQUENCE</scope>
    <source>
        <strain evidence="4">Japan</strain>
    </source>
</reference>
<comment type="caution">
    <text evidence="4">The sequence shown here is derived from an EMBL/GenBank/DDBJ whole genome shotgun (WGS) entry which is preliminary data.</text>
</comment>
<keyword evidence="1" id="KW-0489">Methyltransferase</keyword>
<feature type="compositionally biased region" description="Polar residues" evidence="3">
    <location>
        <begin position="430"/>
        <end position="447"/>
    </location>
</feature>
<evidence type="ECO:0008006" key="6">
    <source>
        <dbReference type="Google" id="ProtNLM"/>
    </source>
</evidence>
<dbReference type="Pfam" id="PF05971">
    <property type="entry name" value="Methyltransf_10"/>
    <property type="match status" value="2"/>
</dbReference>
<sequence length="583" mass="65519">MALNKYMHPRNVYRSHKPQFKQLAQKYPFFKAVIQEDEEGRISLDFKVPSHLAALSKALLLNDFGLDLEFPLDRLVPTVPLRLNYILWLEDIIQSFHPPGTPVTVLDVGVGASCIYPLLGSKKNGWRFVGTEIDARNYAVAVESIARNSLQHLIRIIQIKESDSSMDAVFNSDLSSAPVSNLTAVMANPPFYCDASDVTGSVTSRSITRPSAKTVSSAARHESQTLGGEVFFCMRLARDSVKYATRVGQVQHVFGRFLSCFRTAINVFTVMLGKKSSVVPFKRILRKLKIPKVSVYELCQGRIMRWGVAWTFQPNVEFPESEFRRLRKFEKPPLTLVLPPHLSCLPSYTVEALLDWLRAEFKQLRMKCIDQKNRAEIGGVHLSICATENTWTHSRRKRREAERLARSQLSDTSVNSDTQLTEARTEGESKQNNGLQLSSVDPTSTNLKRPHVENPTERSGCISPDTPLDGVDTSTETKRSRIQEICDEGEAWMDDFSPSELHVGIHCSDVSASPIIRADIFVEQHAHDEPESAVNQPELDDDEDAVLHSLKPTGPLVIKIAFVEGSCREAANQILCYLKNRLR</sequence>
<dbReference type="GO" id="GO:0070475">
    <property type="term" value="P:rRNA base methylation"/>
    <property type="evidence" value="ECO:0007669"/>
    <property type="project" value="TreeGrafter"/>
</dbReference>
<gene>
    <name evidence="4" type="ORF">EG68_04408</name>
</gene>
<evidence type="ECO:0000256" key="2">
    <source>
        <dbReference type="ARBA" id="ARBA00022679"/>
    </source>
</evidence>
<protein>
    <recommendedName>
        <fullName evidence="6">U6 small nuclear RNA (adenine-(43)-N(6))-methyltransferase</fullName>
    </recommendedName>
</protein>
<dbReference type="Gene3D" id="3.40.50.150">
    <property type="entry name" value="Vaccinia Virus protein VP39"/>
    <property type="match status" value="1"/>
</dbReference>
<keyword evidence="2" id="KW-0808">Transferase</keyword>
<keyword evidence="5" id="KW-1185">Reference proteome</keyword>
<evidence type="ECO:0000256" key="3">
    <source>
        <dbReference type="SAM" id="MobiDB-lite"/>
    </source>
</evidence>
<feature type="region of interest" description="Disordered" evidence="3">
    <location>
        <begin position="395"/>
        <end position="479"/>
    </location>
</feature>
<dbReference type="PANTHER" id="PTHR13393">
    <property type="entry name" value="SAM-DEPENDENT METHYLTRANSFERASE"/>
    <property type="match status" value="1"/>
</dbReference>
<dbReference type="InterPro" id="IPR029063">
    <property type="entry name" value="SAM-dependent_MTases_sf"/>
</dbReference>
<dbReference type="PANTHER" id="PTHR13393:SF0">
    <property type="entry name" value="RNA N6-ADENOSINE-METHYLTRANSFERASE METTL16"/>
    <property type="match status" value="1"/>
</dbReference>
<dbReference type="SUPFAM" id="SSF53335">
    <property type="entry name" value="S-adenosyl-L-methionine-dependent methyltransferases"/>
    <property type="match status" value="1"/>
</dbReference>
<dbReference type="OrthoDB" id="514248at2759"/>
<dbReference type="EMBL" id="JTDE01001897">
    <property type="protein sequence ID" value="KAF7258178.1"/>
    <property type="molecule type" value="Genomic_DNA"/>
</dbReference>
<feature type="compositionally biased region" description="Polar residues" evidence="3">
    <location>
        <begin position="407"/>
        <end position="422"/>
    </location>
</feature>
<accession>A0A8S9Z2L1</accession>
<evidence type="ECO:0000313" key="4">
    <source>
        <dbReference type="EMBL" id="KAF7258178.1"/>
    </source>
</evidence>
<name>A0A8S9Z2L1_9TREM</name>